<sequence>MLTKLILGCLRHRAMVLVLALLAAFFGWQAMKATPLDAIPDLSDVQVIVKTRYPGQAPQLVEEQITYPLSTALMSVPGARTVRGFSFFGDSYVYVLFDDKTDPYWARSRVLEYLNQAKAQLPAGVEPAIGPDASGVGWVYEYALVDKTGQHDLAQLKTLQDWFLKLELQGLPGVSEVATVGGLEKSYQVVADPVRLAGLGLRLSDLEQAIVRANRDVGGAVIEMAEAEYMVRMHGYKRSLEELRALPLDLRSSSGIALTLGDVARVRLGPVMRRGIAELDGQGEVVGGIILMRSGENALATIAAVKTKLDELKQGLPQGVEIVTTYDRSNLINSAVDNLKHKLLEEMLAVALVCLLFLLHARSTLVAVISLPLAILLSFIGMQLLGVTANIMSLGGIAIAIGALVDGAIVMVENAHKHLEAWQHEHGQAATAKDHWRLISQAATEVGPALFFSLLIITLSFVPVFSLEAQEGRLFGPLALTKTFAMAAAALLSVTLVPVLMGYFIRGKLRPESANPLSRLLIALYQPLLNLVLKWPKLTLVAALLVTLSAWYPWQHLGSEFMPDMAEGDLLYMPTTLPGISVGKAQQLLQQTDRLIKTVPEVQRVFGKAGRAETATDPAPLTMLETTITLKPKDQWRPGLTLDQLIEELDQRVKVPGLTNAWVQPIKTRIDMLSTGIKTPVGIKIAGPDQAQLQAIGTQVEAALGKLPQTRSVFAERPAAGRYIDITPKLAVAARYGLTQDDIAQVVKYGIGGAQLDQVVEGDERYQLTLRYPRAWRDHVSRLAGLPLVGRDGRKVTLGEVADIQVVAGPPMLKSENGRLTGWVFVDIKGTSVGDYIQLARGQLATITLPPRYSLSFAGQYEYLERAKTKLTEVTPVVLGVILVLLYMTFGRLDQSLWVLLSLPMALSGSIWMLYWLDYNLSVAVAVGMIALAGVAAEFGVVMLLYINNALKALPAGADLTAQRRAIMSGAVQRIRPKAMTVVTILASLVPILLTQGTGSEVMTRIAAPMLGGMITAPLLSLFVLPAMTWLAQRASR</sequence>
<dbReference type="GO" id="GO:0005886">
    <property type="term" value="C:plasma membrane"/>
    <property type="evidence" value="ECO:0007669"/>
    <property type="project" value="UniProtKB-SubCell"/>
</dbReference>
<dbReference type="NCBIfam" id="TIGR00914">
    <property type="entry name" value="2A0601"/>
    <property type="match status" value="1"/>
</dbReference>
<dbReference type="RefSeq" id="WP_008484569.1">
    <property type="nucleotide sequence ID" value="NZ_AMRI01000012.1"/>
</dbReference>
<keyword evidence="7 8" id="KW-0472">Membrane</keyword>
<dbReference type="EMBL" id="AMRI01000012">
    <property type="protein sequence ID" value="EKE73696.1"/>
    <property type="molecule type" value="Genomic_DNA"/>
</dbReference>
<evidence type="ECO:0000256" key="6">
    <source>
        <dbReference type="ARBA" id="ARBA00022989"/>
    </source>
</evidence>
<keyword evidence="6 8" id="KW-1133">Transmembrane helix</keyword>
<evidence type="ECO:0000256" key="2">
    <source>
        <dbReference type="ARBA" id="ARBA00010942"/>
    </source>
</evidence>
<keyword evidence="5 8" id="KW-0812">Transmembrane</keyword>
<comment type="caution">
    <text evidence="9">The sequence shown here is derived from an EMBL/GenBank/DDBJ whole genome shotgun (WGS) entry which is preliminary data.</text>
</comment>
<feature type="transmembrane region" description="Helical" evidence="8">
    <location>
        <begin position="366"/>
        <end position="385"/>
    </location>
</feature>
<dbReference type="InterPro" id="IPR027463">
    <property type="entry name" value="AcrB_DN_DC_subdom"/>
</dbReference>
<evidence type="ECO:0000313" key="10">
    <source>
        <dbReference type="Proteomes" id="UP000006755"/>
    </source>
</evidence>
<dbReference type="Gene3D" id="3.30.70.1440">
    <property type="entry name" value="Multidrug efflux transporter AcrB pore domain"/>
    <property type="match status" value="1"/>
</dbReference>
<evidence type="ECO:0000256" key="7">
    <source>
        <dbReference type="ARBA" id="ARBA00023136"/>
    </source>
</evidence>
<dbReference type="Pfam" id="PF00873">
    <property type="entry name" value="ACR_tran"/>
    <property type="match status" value="1"/>
</dbReference>
<feature type="transmembrane region" description="Helical" evidence="8">
    <location>
        <begin position="874"/>
        <end position="890"/>
    </location>
</feature>
<feature type="transmembrane region" description="Helical" evidence="8">
    <location>
        <begin position="446"/>
        <end position="465"/>
    </location>
</feature>
<dbReference type="STRING" id="745411.B3C1_09872"/>
<feature type="transmembrane region" description="Helical" evidence="8">
    <location>
        <begin position="1006"/>
        <end position="1032"/>
    </location>
</feature>
<dbReference type="AlphaFoldDB" id="K2ITY9"/>
<dbReference type="PANTHER" id="PTHR32063:SF19">
    <property type="entry name" value="CATION EFFLUX SYSTEM PROTEIN CUSA"/>
    <property type="match status" value="1"/>
</dbReference>
<dbReference type="SUPFAM" id="SSF82693">
    <property type="entry name" value="Multidrug efflux transporter AcrB pore domain, PN1, PN2, PC1 and PC2 subdomains"/>
    <property type="match status" value="2"/>
</dbReference>
<accession>K2ITY9</accession>
<dbReference type="Gene3D" id="3.30.70.1430">
    <property type="entry name" value="Multidrug efflux transporter AcrB pore domain"/>
    <property type="match status" value="2"/>
</dbReference>
<feature type="transmembrane region" description="Helical" evidence="8">
    <location>
        <begin position="485"/>
        <end position="505"/>
    </location>
</feature>
<dbReference type="OrthoDB" id="9758757at2"/>
<evidence type="ECO:0000256" key="1">
    <source>
        <dbReference type="ARBA" id="ARBA00004651"/>
    </source>
</evidence>
<dbReference type="InterPro" id="IPR001036">
    <property type="entry name" value="Acrflvin-R"/>
</dbReference>
<organism evidence="9 10">
    <name type="scientific">Gallaecimonas xiamenensis 3-C-1</name>
    <dbReference type="NCBI Taxonomy" id="745411"/>
    <lineage>
        <taxon>Bacteria</taxon>
        <taxon>Pseudomonadati</taxon>
        <taxon>Pseudomonadota</taxon>
        <taxon>Gammaproteobacteria</taxon>
        <taxon>Enterobacterales</taxon>
        <taxon>Gallaecimonadaceae</taxon>
        <taxon>Gallaecimonas</taxon>
    </lineage>
</organism>
<dbReference type="PANTHER" id="PTHR32063">
    <property type="match status" value="1"/>
</dbReference>
<dbReference type="SUPFAM" id="SSF82866">
    <property type="entry name" value="Multidrug efflux transporter AcrB transmembrane domain"/>
    <property type="match status" value="2"/>
</dbReference>
<feature type="transmembrane region" description="Helical" evidence="8">
    <location>
        <begin position="897"/>
        <end position="917"/>
    </location>
</feature>
<dbReference type="GO" id="GO:0042910">
    <property type="term" value="F:xenobiotic transmembrane transporter activity"/>
    <property type="evidence" value="ECO:0007669"/>
    <property type="project" value="TreeGrafter"/>
</dbReference>
<comment type="similarity">
    <text evidence="2">Belongs to the resistance-nodulation-cell division (RND) (TC 2.A.6) family.</text>
</comment>
<evidence type="ECO:0000313" key="9">
    <source>
        <dbReference type="EMBL" id="EKE73696.1"/>
    </source>
</evidence>
<keyword evidence="4" id="KW-1003">Cell membrane</keyword>
<feature type="transmembrane region" description="Helical" evidence="8">
    <location>
        <begin position="343"/>
        <end position="359"/>
    </location>
</feature>
<dbReference type="InterPro" id="IPR004763">
    <property type="entry name" value="CusA-like"/>
</dbReference>
<dbReference type="SUPFAM" id="SSF82714">
    <property type="entry name" value="Multidrug efflux transporter AcrB TolC docking domain, DN and DC subdomains"/>
    <property type="match status" value="2"/>
</dbReference>
<name>K2ITY9_9GAMM</name>
<keyword evidence="3" id="KW-0813">Transport</keyword>
<dbReference type="eggNOG" id="COG3696">
    <property type="taxonomic scope" value="Bacteria"/>
</dbReference>
<feature type="transmembrane region" description="Helical" evidence="8">
    <location>
        <begin position="975"/>
        <end position="994"/>
    </location>
</feature>
<comment type="subcellular location">
    <subcellularLocation>
        <location evidence="1">Cell membrane</location>
        <topology evidence="1">Multi-pass membrane protein</topology>
    </subcellularLocation>
</comment>
<feature type="transmembrane region" description="Helical" evidence="8">
    <location>
        <begin position="391"/>
        <end position="412"/>
    </location>
</feature>
<dbReference type="Gene3D" id="3.30.2090.10">
    <property type="entry name" value="Multidrug efflux transporter AcrB TolC docking domain, DN and DC subdomains"/>
    <property type="match status" value="2"/>
</dbReference>
<dbReference type="Gene3D" id="3.30.70.1320">
    <property type="entry name" value="Multidrug efflux transporter AcrB pore domain like"/>
    <property type="match status" value="1"/>
</dbReference>
<evidence type="ECO:0000256" key="5">
    <source>
        <dbReference type="ARBA" id="ARBA00022692"/>
    </source>
</evidence>
<feature type="transmembrane region" description="Helical" evidence="8">
    <location>
        <begin position="535"/>
        <end position="554"/>
    </location>
</feature>
<feature type="transmembrane region" description="Helical" evidence="8">
    <location>
        <begin position="923"/>
        <end position="947"/>
    </location>
</feature>
<evidence type="ECO:0000256" key="4">
    <source>
        <dbReference type="ARBA" id="ARBA00022475"/>
    </source>
</evidence>
<evidence type="ECO:0000256" key="3">
    <source>
        <dbReference type="ARBA" id="ARBA00022448"/>
    </source>
</evidence>
<keyword evidence="10" id="KW-1185">Reference proteome</keyword>
<proteinExistence type="inferred from homology"/>
<dbReference type="PATRIC" id="fig|745411.4.peg.1935"/>
<dbReference type="GO" id="GO:0008324">
    <property type="term" value="F:monoatomic cation transmembrane transporter activity"/>
    <property type="evidence" value="ECO:0007669"/>
    <property type="project" value="InterPro"/>
</dbReference>
<protein>
    <submittedName>
        <fullName evidence="9">CzcA family heavy metal efflux protein</fullName>
    </submittedName>
</protein>
<gene>
    <name evidence="9" type="ORF">B3C1_09872</name>
</gene>
<dbReference type="Gene3D" id="1.20.1640.10">
    <property type="entry name" value="Multidrug efflux transporter AcrB transmembrane domain"/>
    <property type="match status" value="2"/>
</dbReference>
<dbReference type="PRINTS" id="PR00702">
    <property type="entry name" value="ACRIFLAVINRP"/>
</dbReference>
<dbReference type="Proteomes" id="UP000006755">
    <property type="component" value="Unassembled WGS sequence"/>
</dbReference>
<reference evidence="9 10" key="1">
    <citation type="journal article" date="2012" name="J. Bacteriol.">
        <title>Genome Sequence of Gallaecimonas xiamenensis Type Strain 3-C-1.</title>
        <authorList>
            <person name="Lai Q."/>
            <person name="Wang L."/>
            <person name="Wang W."/>
            <person name="Shao Z."/>
        </authorList>
    </citation>
    <scope>NUCLEOTIDE SEQUENCE [LARGE SCALE GENOMIC DNA]</scope>
    <source>
        <strain evidence="9 10">3-C-1</strain>
    </source>
</reference>
<evidence type="ECO:0000256" key="8">
    <source>
        <dbReference type="SAM" id="Phobius"/>
    </source>
</evidence>